<keyword evidence="3" id="KW-0678">Repressor</keyword>
<dbReference type="AlphaFoldDB" id="G0NPV8"/>
<feature type="domain" description="Retinoblastoma-associated protein N-terminal" evidence="9">
    <location>
        <begin position="120"/>
        <end position="243"/>
    </location>
</feature>
<evidence type="ECO:0000259" key="10">
    <source>
        <dbReference type="SMART" id="SM01368"/>
    </source>
</evidence>
<sequence>MNVWYLRILNLKQMLQKEEEENDEDSRSPIAALEDEEEDEDDADSLIDKTNIPPPSDSFVDCAGEAIVPADIAIASWELYYHAAERVSLEGSEKAWQLSAIYYYLLTKGIKRRGKTGRLLTQPFPVSILTVANSFDISVAELIDKTVRFGEIIHSRKMRRFLEYFRRVQEGLAVSCVIFKKFCKIYRELFGQVKEGSDSCPSSYDLFTILWTSFLVMKSRLPTDDLVNNYQLLFSMLDHLYTDMCSMKDGIVHHLNQDFVQSLISTDTTIVRALCGKFGGCVLDTRHFQDHIYKKMEKTGIPSTWDFVEFSDLIINTPKTTYDQYLLQRGGIDERIFIPQPENFPDIFKDSFQTSKVLKTSHSGQVFRDAEFLNTISSNQCLEKLSNGKGGQERIAQAREQPKVPCVEYNLELGNYPEDNEFFETRRRLRKLIDGWSYESSKLKTECERMSDSPAATILLKCDQLASKFEQTLSEESAEKKSDSPLSKYHGELRKELETVFYVFMEKIIVSEMKKKVREEDLLNVIRREEFLDSVFCFCVELTLFSNNYDRAFPWSAELCECHPFMFHKVIDLMITHEKRLSRQMVRHFSRIEEKVVECFAWKCDSPLWPMVARCPFTHFQEFGEDWSDKLNSYSPIKFTPIKKPEDLRDELGRPIIPQNQTSRTLRIFLKRVYFTAASRLQELTDRIGMGSRGKSQCWSLFDYLLRSDTLIFMDRHIDHILLCCVFVIMKINESPVTFQEILGQYRRQNSDASSVYRNVSVFYDQLDEENGEPINIKETITERLEAPTRIKTEVDVIKYYNLEFRERIKFIIGQIDNAPDDDLMEMP</sequence>
<evidence type="ECO:0000313" key="12">
    <source>
        <dbReference type="Proteomes" id="UP000008068"/>
    </source>
</evidence>
<dbReference type="FunCoup" id="G0NPV8">
    <property type="interactions" value="2610"/>
</dbReference>
<dbReference type="Gene3D" id="1.10.472.10">
    <property type="entry name" value="Cyclin-like"/>
    <property type="match status" value="2"/>
</dbReference>
<evidence type="ECO:0000256" key="1">
    <source>
        <dbReference type="ARBA" id="ARBA00004123"/>
    </source>
</evidence>
<dbReference type="GO" id="GO:0006357">
    <property type="term" value="P:regulation of transcription by RNA polymerase II"/>
    <property type="evidence" value="ECO:0007669"/>
    <property type="project" value="InterPro"/>
</dbReference>
<dbReference type="GO" id="GO:0070176">
    <property type="term" value="C:DRM complex"/>
    <property type="evidence" value="ECO:0007669"/>
    <property type="project" value="EnsemblMetazoa"/>
</dbReference>
<comment type="similarity">
    <text evidence="2">Belongs to the retinoblastoma protein (RB) family.</text>
</comment>
<dbReference type="Pfam" id="PF11934">
    <property type="entry name" value="DUF3452"/>
    <property type="match status" value="1"/>
</dbReference>
<dbReference type="SUPFAM" id="SSF47954">
    <property type="entry name" value="Cyclin-like"/>
    <property type="match status" value="2"/>
</dbReference>
<dbReference type="InterPro" id="IPR002720">
    <property type="entry name" value="RB_A"/>
</dbReference>
<evidence type="ECO:0000259" key="9">
    <source>
        <dbReference type="SMART" id="SM01367"/>
    </source>
</evidence>
<dbReference type="GO" id="GO:0035189">
    <property type="term" value="C:Rb-E2F complex"/>
    <property type="evidence" value="ECO:0007669"/>
    <property type="project" value="EnsemblMetazoa"/>
</dbReference>
<dbReference type="Pfam" id="PF01857">
    <property type="entry name" value="RB_B"/>
    <property type="match status" value="1"/>
</dbReference>
<protein>
    <submittedName>
        <fullName evidence="11">Uncharacterized protein</fullName>
    </submittedName>
</protein>
<evidence type="ECO:0000256" key="3">
    <source>
        <dbReference type="ARBA" id="ARBA00022491"/>
    </source>
</evidence>
<proteinExistence type="inferred from homology"/>
<dbReference type="HOGENOM" id="CLU_312900_0_0_1"/>
<dbReference type="GO" id="GO:0040027">
    <property type="term" value="P:negative regulation of vulval development"/>
    <property type="evidence" value="ECO:0007669"/>
    <property type="project" value="EnsemblMetazoa"/>
</dbReference>
<dbReference type="GO" id="GO:0051302">
    <property type="term" value="P:regulation of cell division"/>
    <property type="evidence" value="ECO:0007669"/>
    <property type="project" value="EnsemblMetazoa"/>
</dbReference>
<organism evidence="12">
    <name type="scientific">Caenorhabditis brenneri</name>
    <name type="common">Nematode worm</name>
    <dbReference type="NCBI Taxonomy" id="135651"/>
    <lineage>
        <taxon>Eukaryota</taxon>
        <taxon>Metazoa</taxon>
        <taxon>Ecdysozoa</taxon>
        <taxon>Nematoda</taxon>
        <taxon>Chromadorea</taxon>
        <taxon>Rhabditida</taxon>
        <taxon>Rhabditina</taxon>
        <taxon>Rhabditomorpha</taxon>
        <taxon>Rhabditoidea</taxon>
        <taxon>Rhabditidae</taxon>
        <taxon>Peloderinae</taxon>
        <taxon>Caenorhabditis</taxon>
    </lineage>
</organism>
<dbReference type="GO" id="GO:0032876">
    <property type="term" value="P:negative regulation of DNA endoreduplication"/>
    <property type="evidence" value="ECO:0007669"/>
    <property type="project" value="EnsemblMetazoa"/>
</dbReference>
<comment type="subcellular location">
    <subcellularLocation>
        <location evidence="1">Nucleus</location>
    </subcellularLocation>
</comment>
<dbReference type="GO" id="GO:0090727">
    <property type="term" value="P:positive regulation of brood size"/>
    <property type="evidence" value="ECO:0007669"/>
    <property type="project" value="EnsemblMetazoa"/>
</dbReference>
<evidence type="ECO:0000256" key="6">
    <source>
        <dbReference type="ARBA" id="ARBA00023242"/>
    </source>
</evidence>
<dbReference type="Pfam" id="PF01858">
    <property type="entry name" value="RB_A"/>
    <property type="match status" value="1"/>
</dbReference>
<dbReference type="InterPro" id="IPR024599">
    <property type="entry name" value="RB_N"/>
</dbReference>
<keyword evidence="4" id="KW-0805">Transcription regulation</keyword>
<dbReference type="GO" id="GO:0009792">
    <property type="term" value="P:embryo development ending in birth or egg hatching"/>
    <property type="evidence" value="ECO:0007669"/>
    <property type="project" value="EnsemblMetazoa"/>
</dbReference>
<dbReference type="GO" id="GO:0002119">
    <property type="term" value="P:nematode larval development"/>
    <property type="evidence" value="ECO:0007669"/>
    <property type="project" value="EnsemblMetazoa"/>
</dbReference>
<dbReference type="InterPro" id="IPR028309">
    <property type="entry name" value="RB_fam"/>
</dbReference>
<name>G0NPV8_CAEBE</name>
<evidence type="ECO:0000256" key="7">
    <source>
        <dbReference type="ARBA" id="ARBA00023306"/>
    </source>
</evidence>
<dbReference type="GO" id="GO:0000977">
    <property type="term" value="F:RNA polymerase II transcription regulatory region sequence-specific DNA binding"/>
    <property type="evidence" value="ECO:0007669"/>
    <property type="project" value="TreeGrafter"/>
</dbReference>
<dbReference type="SMART" id="SM01367">
    <property type="entry name" value="DUF3452"/>
    <property type="match status" value="1"/>
</dbReference>
<dbReference type="Proteomes" id="UP000008068">
    <property type="component" value="Unassembled WGS sequence"/>
</dbReference>
<dbReference type="STRING" id="135651.G0NPV8"/>
<evidence type="ECO:0000256" key="5">
    <source>
        <dbReference type="ARBA" id="ARBA00023163"/>
    </source>
</evidence>
<dbReference type="GO" id="GO:0000785">
    <property type="term" value="C:chromatin"/>
    <property type="evidence" value="ECO:0007669"/>
    <property type="project" value="TreeGrafter"/>
</dbReference>
<dbReference type="PANTHER" id="PTHR13742">
    <property type="entry name" value="RETINOBLASTOMA-ASSOCIATED PROTEIN RB -RELATED"/>
    <property type="match status" value="1"/>
</dbReference>
<evidence type="ECO:0000256" key="4">
    <source>
        <dbReference type="ARBA" id="ARBA00023015"/>
    </source>
</evidence>
<dbReference type="GO" id="GO:0040018">
    <property type="term" value="P:positive regulation of multicellular organism growth"/>
    <property type="evidence" value="ECO:0007669"/>
    <property type="project" value="EnsemblMetazoa"/>
</dbReference>
<dbReference type="GO" id="GO:0048557">
    <property type="term" value="P:embryonic digestive tract morphogenesis"/>
    <property type="evidence" value="ECO:0007669"/>
    <property type="project" value="EnsemblMetazoa"/>
</dbReference>
<evidence type="ECO:0000256" key="8">
    <source>
        <dbReference type="SAM" id="MobiDB-lite"/>
    </source>
</evidence>
<reference evidence="12" key="1">
    <citation type="submission" date="2011-07" db="EMBL/GenBank/DDBJ databases">
        <authorList>
            <consortium name="Caenorhabditis brenneri Sequencing and Analysis Consortium"/>
            <person name="Wilson R.K."/>
        </authorList>
    </citation>
    <scope>NUCLEOTIDE SEQUENCE [LARGE SCALE GENOMIC DNA]</scope>
    <source>
        <strain evidence="12">PB2801</strain>
    </source>
</reference>
<feature type="compositionally biased region" description="Acidic residues" evidence="8">
    <location>
        <begin position="33"/>
        <end position="45"/>
    </location>
</feature>
<dbReference type="PANTHER" id="PTHR13742:SF17">
    <property type="entry name" value="RE32990P-RELATED"/>
    <property type="match status" value="1"/>
</dbReference>
<accession>G0NPV8</accession>
<evidence type="ECO:0000313" key="11">
    <source>
        <dbReference type="EMBL" id="EGT35439.1"/>
    </source>
</evidence>
<dbReference type="CDD" id="cd20548">
    <property type="entry name" value="CYCLIN_RB-like"/>
    <property type="match status" value="1"/>
</dbReference>
<keyword evidence="7" id="KW-0131">Cell cycle</keyword>
<dbReference type="Gene3D" id="1.10.472.140">
    <property type="match status" value="1"/>
</dbReference>
<feature type="region of interest" description="Disordered" evidence="8">
    <location>
        <begin position="17"/>
        <end position="55"/>
    </location>
</feature>
<dbReference type="GO" id="GO:0030154">
    <property type="term" value="P:cell differentiation"/>
    <property type="evidence" value="ECO:0007669"/>
    <property type="project" value="TreeGrafter"/>
</dbReference>
<dbReference type="FunFam" id="1.10.472.10:FF:000250">
    <property type="entry name" value="Retinoblastoma-like protein A"/>
    <property type="match status" value="1"/>
</dbReference>
<dbReference type="InterPro" id="IPR036915">
    <property type="entry name" value="Cyclin-like_sf"/>
</dbReference>
<dbReference type="SMART" id="SM01368">
    <property type="entry name" value="RB_A"/>
    <property type="match status" value="1"/>
</dbReference>
<keyword evidence="6" id="KW-0539">Nucleus</keyword>
<dbReference type="eggNOG" id="KOG1010">
    <property type="taxonomic scope" value="Eukaryota"/>
</dbReference>
<keyword evidence="5" id="KW-0804">Transcription</keyword>
<dbReference type="GO" id="GO:0008406">
    <property type="term" value="P:gonad development"/>
    <property type="evidence" value="ECO:0007669"/>
    <property type="project" value="EnsemblMetazoa"/>
</dbReference>
<evidence type="ECO:0000256" key="2">
    <source>
        <dbReference type="ARBA" id="ARBA00009475"/>
    </source>
</evidence>
<dbReference type="EMBL" id="GL379922">
    <property type="protein sequence ID" value="EGT35439.1"/>
    <property type="molecule type" value="Genomic_DNA"/>
</dbReference>
<dbReference type="GO" id="GO:2000134">
    <property type="term" value="P:negative regulation of G1/S transition of mitotic cell cycle"/>
    <property type="evidence" value="ECO:0007669"/>
    <property type="project" value="TreeGrafter"/>
</dbReference>
<dbReference type="InterPro" id="IPR002719">
    <property type="entry name" value="RB_B"/>
</dbReference>
<dbReference type="InParanoid" id="G0NPV8"/>
<keyword evidence="12" id="KW-1185">Reference proteome</keyword>
<gene>
    <name evidence="11" type="ORF">CAEBREN_30365</name>
</gene>
<dbReference type="OrthoDB" id="844594at2759"/>
<feature type="non-terminal residue" evidence="11">
    <location>
        <position position="828"/>
    </location>
</feature>
<feature type="domain" description="Retinoblastoma-associated protein A-box" evidence="10">
    <location>
        <begin position="425"/>
        <end position="612"/>
    </location>
</feature>